<dbReference type="GO" id="GO:0046677">
    <property type="term" value="P:response to antibiotic"/>
    <property type="evidence" value="ECO:0007669"/>
    <property type="project" value="UniProtKB-KW"/>
</dbReference>
<dbReference type="InterPro" id="IPR000335">
    <property type="entry name" value="Bleomycin-R"/>
</dbReference>
<organism evidence="5 6">
    <name type="scientific">Romboutsia lituseburensis DSM 797</name>
    <dbReference type="NCBI Taxonomy" id="1121325"/>
    <lineage>
        <taxon>Bacteria</taxon>
        <taxon>Bacillati</taxon>
        <taxon>Bacillota</taxon>
        <taxon>Clostridia</taxon>
        <taxon>Peptostreptococcales</taxon>
        <taxon>Peptostreptococcaceae</taxon>
        <taxon>Romboutsia</taxon>
    </lineage>
</organism>
<name>A0A1G9MPW9_9FIRM</name>
<evidence type="ECO:0000313" key="5">
    <source>
        <dbReference type="EMBL" id="SDL76342.1"/>
    </source>
</evidence>
<dbReference type="InterPro" id="IPR037523">
    <property type="entry name" value="VOC_core"/>
</dbReference>
<sequence>MKFNSLIPELSVNNIEDTKYFYISILGFKLEYQRLNEKFMFLSYGDSQFMFEEIHSYGWNTDVLEYPLGRGINFSIACNDIERLYDIVKNSKINIYRELKETIYLCDGNEEVQKEFLIQDPDGYLLRFTN</sequence>
<proteinExistence type="inferred from homology"/>
<dbReference type="Proteomes" id="UP000199068">
    <property type="component" value="Unassembled WGS sequence"/>
</dbReference>
<evidence type="ECO:0000256" key="1">
    <source>
        <dbReference type="ARBA" id="ARBA00011051"/>
    </source>
</evidence>
<dbReference type="Pfam" id="PF00903">
    <property type="entry name" value="Glyoxalase"/>
    <property type="match status" value="1"/>
</dbReference>
<accession>A0A1G9MPW9</accession>
<keyword evidence="3" id="KW-0046">Antibiotic resistance</keyword>
<dbReference type="RefSeq" id="WP_092725005.1">
    <property type="nucleotide sequence ID" value="NZ_FNGW01000003.1"/>
</dbReference>
<dbReference type="STRING" id="1121325.SAMN04515677_103313"/>
<dbReference type="Gene3D" id="3.10.180.10">
    <property type="entry name" value="2,3-Dihydroxybiphenyl 1,2-Dioxygenase, domain 1"/>
    <property type="match status" value="1"/>
</dbReference>
<gene>
    <name evidence="5" type="ORF">SAMN04515677_103313</name>
</gene>
<evidence type="ECO:0000313" key="6">
    <source>
        <dbReference type="Proteomes" id="UP000199068"/>
    </source>
</evidence>
<dbReference type="InterPro" id="IPR029068">
    <property type="entry name" value="Glyas_Bleomycin-R_OHBP_Dase"/>
</dbReference>
<dbReference type="EMBL" id="FNGW01000003">
    <property type="protein sequence ID" value="SDL76342.1"/>
    <property type="molecule type" value="Genomic_DNA"/>
</dbReference>
<evidence type="ECO:0000256" key="2">
    <source>
        <dbReference type="ARBA" id="ARBA00021572"/>
    </source>
</evidence>
<keyword evidence="6" id="KW-1185">Reference proteome</keyword>
<protein>
    <recommendedName>
        <fullName evidence="2">Bleomycin resistance protein</fullName>
    </recommendedName>
</protein>
<dbReference type="CDD" id="cd08349">
    <property type="entry name" value="BLMA_like"/>
    <property type="match status" value="1"/>
</dbReference>
<reference evidence="5 6" key="1">
    <citation type="submission" date="2016-10" db="EMBL/GenBank/DDBJ databases">
        <authorList>
            <person name="de Groot N.N."/>
        </authorList>
    </citation>
    <scope>NUCLEOTIDE SEQUENCE [LARGE SCALE GENOMIC DNA]</scope>
    <source>
        <strain evidence="5 6">DSM 797</strain>
    </source>
</reference>
<evidence type="ECO:0000259" key="4">
    <source>
        <dbReference type="PROSITE" id="PS51819"/>
    </source>
</evidence>
<feature type="domain" description="VOC" evidence="4">
    <location>
        <begin position="2"/>
        <end position="130"/>
    </location>
</feature>
<dbReference type="AlphaFoldDB" id="A0A1G9MPW9"/>
<comment type="similarity">
    <text evidence="1">Belongs to the bleomycin resistance protein family.</text>
</comment>
<dbReference type="InterPro" id="IPR004360">
    <property type="entry name" value="Glyas_Fos-R_dOase_dom"/>
</dbReference>
<evidence type="ECO:0000256" key="3">
    <source>
        <dbReference type="ARBA" id="ARBA00023251"/>
    </source>
</evidence>
<dbReference type="PROSITE" id="PS51819">
    <property type="entry name" value="VOC"/>
    <property type="match status" value="1"/>
</dbReference>
<dbReference type="SUPFAM" id="SSF54593">
    <property type="entry name" value="Glyoxalase/Bleomycin resistance protein/Dihydroxybiphenyl dioxygenase"/>
    <property type="match status" value="1"/>
</dbReference>